<dbReference type="SUPFAM" id="SSF51197">
    <property type="entry name" value="Clavaminate synthase-like"/>
    <property type="match status" value="1"/>
</dbReference>
<reference evidence="1 2" key="1">
    <citation type="submission" date="2018-05" db="EMBL/GenBank/DDBJ databases">
        <title>Genome sequencing and assembly of the regulated plant pathogen Lachnellula willkommii and related sister species for the development of diagnostic species identification markers.</title>
        <authorList>
            <person name="Giroux E."/>
            <person name="Bilodeau G."/>
        </authorList>
    </citation>
    <scope>NUCLEOTIDE SEQUENCE [LARGE SCALE GENOMIC DNA]</scope>
    <source>
        <strain evidence="1 2">CBS 268.59</strain>
    </source>
</reference>
<proteinExistence type="predicted"/>
<dbReference type="Gene3D" id="2.60.120.620">
    <property type="entry name" value="q2cbj1_9rhob like domain"/>
    <property type="match status" value="1"/>
</dbReference>
<evidence type="ECO:0000313" key="2">
    <source>
        <dbReference type="Proteomes" id="UP000469558"/>
    </source>
</evidence>
<comment type="caution">
    <text evidence="1">The sequence shown here is derived from an EMBL/GenBank/DDBJ whole genome shotgun (WGS) entry which is preliminary data.</text>
</comment>
<accession>A0A8T9C5C2</accession>
<sequence>MAPIALSPKSETFPEIKSLPQKHVSGPKLLREPYPGLLSSTHQDFRRDLYEKGFAVIKNAIPRERAINYQEKAYEWLASFPGGLDFQDPSTWVADNLPLQNSIKTFHAYCVAHEKFMWDARQEPGVLAAFATLWNTDELLVSFDSLNITFPNREDIPRRPPWDHIDQSPLRRGVHCVQGIINLSPSGPEDGGLIVYPGSHRLNEEFFDSKADDEKSGWLPMKDVHVFKSTELEWFKARGIAPHKVCADVGDLIMWDSRVIHYGSEPTEKSNQIRTAIYATYTPAKLATLEQLKIKKEVFEKFGGTTHWPHEQIVARPTQIFLPDGTRDPRDRDQPRDMPVHTEQLLKLAGAKMY</sequence>
<gene>
    <name evidence="1" type="ORF">LSUE1_G003925</name>
</gene>
<dbReference type="OrthoDB" id="445007at2759"/>
<dbReference type="PANTHER" id="PTHR31630">
    <property type="entry name" value="PHYTANOYL-COA DIOXYGENASE-RELATED-RELATED"/>
    <property type="match status" value="1"/>
</dbReference>
<evidence type="ECO:0008006" key="3">
    <source>
        <dbReference type="Google" id="ProtNLM"/>
    </source>
</evidence>
<dbReference type="PANTHER" id="PTHR31630:SF6">
    <property type="entry name" value="PHYTANOYL-COA DIOXYGENASE-RELATED"/>
    <property type="match status" value="1"/>
</dbReference>
<dbReference type="EMBL" id="QGMK01000598">
    <property type="protein sequence ID" value="TVY80848.1"/>
    <property type="molecule type" value="Genomic_DNA"/>
</dbReference>
<keyword evidence="2" id="KW-1185">Reference proteome</keyword>
<dbReference type="Proteomes" id="UP000469558">
    <property type="component" value="Unassembled WGS sequence"/>
</dbReference>
<dbReference type="Pfam" id="PF05721">
    <property type="entry name" value="PhyH"/>
    <property type="match status" value="1"/>
</dbReference>
<dbReference type="InterPro" id="IPR008775">
    <property type="entry name" value="Phytyl_CoA_dOase-like"/>
</dbReference>
<name>A0A8T9C5C2_9HELO</name>
<protein>
    <recommendedName>
        <fullName evidence="3">Phytanoyl-CoA dioxygenase</fullName>
    </recommendedName>
</protein>
<evidence type="ECO:0000313" key="1">
    <source>
        <dbReference type="EMBL" id="TVY80848.1"/>
    </source>
</evidence>
<dbReference type="AlphaFoldDB" id="A0A8T9C5C2"/>
<organism evidence="1 2">
    <name type="scientific">Lachnellula suecica</name>
    <dbReference type="NCBI Taxonomy" id="602035"/>
    <lineage>
        <taxon>Eukaryota</taxon>
        <taxon>Fungi</taxon>
        <taxon>Dikarya</taxon>
        <taxon>Ascomycota</taxon>
        <taxon>Pezizomycotina</taxon>
        <taxon>Leotiomycetes</taxon>
        <taxon>Helotiales</taxon>
        <taxon>Lachnaceae</taxon>
        <taxon>Lachnellula</taxon>
    </lineage>
</organism>